<evidence type="ECO:0008006" key="4">
    <source>
        <dbReference type="Google" id="ProtNLM"/>
    </source>
</evidence>
<feature type="transmembrane region" description="Helical" evidence="1">
    <location>
        <begin position="132"/>
        <end position="152"/>
    </location>
</feature>
<keyword evidence="1" id="KW-0812">Transmembrane</keyword>
<name>A0A942TJC6_9BACI</name>
<comment type="caution">
    <text evidence="2">The sequence shown here is derived from an EMBL/GenBank/DDBJ whole genome shotgun (WGS) entry which is preliminary data.</text>
</comment>
<keyword evidence="1" id="KW-1133">Transmembrane helix</keyword>
<feature type="transmembrane region" description="Helical" evidence="1">
    <location>
        <begin position="68"/>
        <end position="89"/>
    </location>
</feature>
<dbReference type="Proteomes" id="UP000681414">
    <property type="component" value="Unassembled WGS sequence"/>
</dbReference>
<feature type="transmembrane region" description="Helical" evidence="1">
    <location>
        <begin position="40"/>
        <end position="62"/>
    </location>
</feature>
<keyword evidence="3" id="KW-1185">Reference proteome</keyword>
<evidence type="ECO:0000313" key="2">
    <source>
        <dbReference type="EMBL" id="MBS4197379.1"/>
    </source>
</evidence>
<dbReference type="AlphaFoldDB" id="A0A942TJC6"/>
<evidence type="ECO:0000256" key="1">
    <source>
        <dbReference type="SAM" id="Phobius"/>
    </source>
</evidence>
<dbReference type="EMBL" id="JAGYPG010000004">
    <property type="protein sequence ID" value="MBS4197379.1"/>
    <property type="molecule type" value="Genomic_DNA"/>
</dbReference>
<organism evidence="2 3">
    <name type="scientific">Lederbergia citri</name>
    <dbReference type="NCBI Taxonomy" id="2833580"/>
    <lineage>
        <taxon>Bacteria</taxon>
        <taxon>Bacillati</taxon>
        <taxon>Bacillota</taxon>
        <taxon>Bacilli</taxon>
        <taxon>Bacillales</taxon>
        <taxon>Bacillaceae</taxon>
        <taxon>Lederbergia</taxon>
    </lineage>
</organism>
<protein>
    <recommendedName>
        <fullName evidence="4">Integral membrane protein</fullName>
    </recommendedName>
</protein>
<reference evidence="2 3" key="1">
    <citation type="submission" date="2021-05" db="EMBL/GenBank/DDBJ databases">
        <title>Novel Bacillus species.</title>
        <authorList>
            <person name="Liu G."/>
        </authorList>
    </citation>
    <scope>NUCLEOTIDE SEQUENCE [LARGE SCALE GENOMIC DNA]</scope>
    <source>
        <strain evidence="3">FJAT-49780</strain>
    </source>
</reference>
<feature type="transmembrane region" description="Helical" evidence="1">
    <location>
        <begin position="12"/>
        <end position="33"/>
    </location>
</feature>
<accession>A0A942TJC6</accession>
<evidence type="ECO:0000313" key="3">
    <source>
        <dbReference type="Proteomes" id="UP000681414"/>
    </source>
</evidence>
<keyword evidence="1" id="KW-0472">Membrane</keyword>
<feature type="transmembrane region" description="Helical" evidence="1">
    <location>
        <begin position="182"/>
        <end position="200"/>
    </location>
</feature>
<gene>
    <name evidence="2" type="ORF">KHA97_20250</name>
</gene>
<sequence>MLEIISTYKWHFLITLEVLFWIAFFTFLVLKYWFETKAKVIFLAFTFIFECMDLPLAVMDYVNTGRISFFQITVLLVYFYALTFGNQNIQKLDLYIKRKVMEIKGKPLQFEDKRLPAVSSNKNYAKSIKHGFLLHFSVFLVFHLLLLIEFTWPPISLNYISDLISSETRDIFHNTAINRASIMWSMFLMINGLVAFLYTYSSWRVFKNK</sequence>
<dbReference type="RefSeq" id="WP_213126610.1">
    <property type="nucleotide sequence ID" value="NZ_JAGYPG010000004.1"/>
</dbReference>
<proteinExistence type="predicted"/>